<comment type="similarity">
    <text evidence="7">Belongs to the UPF0761 family.</text>
</comment>
<evidence type="ECO:0000256" key="6">
    <source>
        <dbReference type="ARBA" id="ARBA00023136"/>
    </source>
</evidence>
<evidence type="ECO:0000313" key="8">
    <source>
        <dbReference type="EMBL" id="PSB91960.1"/>
    </source>
</evidence>
<dbReference type="EMBL" id="MUHY01000001">
    <property type="protein sequence ID" value="PSB91960.1"/>
    <property type="molecule type" value="Genomic_DNA"/>
</dbReference>
<dbReference type="Pfam" id="PF03631">
    <property type="entry name" value="Virul_fac_BrkB"/>
    <property type="match status" value="1"/>
</dbReference>
<keyword evidence="3" id="KW-0997">Cell inner membrane</keyword>
<accession>A0ABX5FE51</accession>
<feature type="transmembrane region" description="Helical" evidence="7">
    <location>
        <begin position="33"/>
        <end position="62"/>
    </location>
</feature>
<feature type="transmembrane region" description="Helical" evidence="7">
    <location>
        <begin position="241"/>
        <end position="273"/>
    </location>
</feature>
<dbReference type="PANTHER" id="PTHR30213:SF0">
    <property type="entry name" value="UPF0761 MEMBRANE PROTEIN YIHY"/>
    <property type="match status" value="1"/>
</dbReference>
<dbReference type="HAMAP" id="MF_00672">
    <property type="entry name" value="UPF0761"/>
    <property type="match status" value="1"/>
</dbReference>
<dbReference type="InterPro" id="IPR017039">
    <property type="entry name" value="Virul_fac_BrkB"/>
</dbReference>
<keyword evidence="5 7" id="KW-1133">Transmembrane helix</keyword>
<dbReference type="RefSeq" id="WP_106181944.1">
    <property type="nucleotide sequence ID" value="NZ_MUHY01000001.1"/>
</dbReference>
<dbReference type="Proteomes" id="UP000242660">
    <property type="component" value="Unassembled WGS sequence"/>
</dbReference>
<keyword evidence="4 7" id="KW-0812">Transmembrane</keyword>
<evidence type="ECO:0000256" key="5">
    <source>
        <dbReference type="ARBA" id="ARBA00022989"/>
    </source>
</evidence>
<comment type="subcellular location">
    <subcellularLocation>
        <location evidence="1 7">Cell membrane</location>
        <topology evidence="1 7">Multi-pass membrane protein</topology>
    </subcellularLocation>
</comment>
<keyword evidence="9" id="KW-1185">Reference proteome</keyword>
<feature type="transmembrane region" description="Helical" evidence="7">
    <location>
        <begin position="139"/>
        <end position="164"/>
    </location>
</feature>
<dbReference type="InterPro" id="IPR023679">
    <property type="entry name" value="UPF0761_bac"/>
</dbReference>
<evidence type="ECO:0000256" key="1">
    <source>
        <dbReference type="ARBA" id="ARBA00004651"/>
    </source>
</evidence>
<keyword evidence="2 7" id="KW-1003">Cell membrane</keyword>
<feature type="transmembrane region" description="Helical" evidence="7">
    <location>
        <begin position="176"/>
        <end position="199"/>
    </location>
</feature>
<evidence type="ECO:0000256" key="7">
    <source>
        <dbReference type="HAMAP-Rule" id="MF_00672"/>
    </source>
</evidence>
<keyword evidence="6 7" id="KW-0472">Membrane</keyword>
<gene>
    <name evidence="8" type="ORF">BZL35_00182</name>
</gene>
<comment type="caution">
    <text evidence="8">The sequence shown here is derived from an EMBL/GenBank/DDBJ whole genome shotgun (WGS) entry which is preliminary data.</text>
</comment>
<evidence type="ECO:0000313" key="9">
    <source>
        <dbReference type="Proteomes" id="UP000242660"/>
    </source>
</evidence>
<evidence type="ECO:0000256" key="2">
    <source>
        <dbReference type="ARBA" id="ARBA00022475"/>
    </source>
</evidence>
<reference evidence="8 9" key="1">
    <citation type="journal article" date="2017" name="Front. Microbiol.">
        <title>Genome of Ca. Pandoraea novymonadis, an Endosymbiotic Bacterium of the Trypanosomatid Novymonas esmeraldas.</title>
        <authorList>
            <person name="Kostygov A.Y."/>
            <person name="Butenko A."/>
            <person name="Nenarokova A."/>
            <person name="Tashyreva D."/>
            <person name="Flegontov P."/>
            <person name="Lukes J."/>
            <person name="Yurchenko V."/>
        </authorList>
    </citation>
    <scope>NUCLEOTIDE SEQUENCE [LARGE SCALE GENOMIC DNA]</scope>
    <source>
        <strain evidence="8 9">E262</strain>
    </source>
</reference>
<evidence type="ECO:0000256" key="3">
    <source>
        <dbReference type="ARBA" id="ARBA00022519"/>
    </source>
</evidence>
<evidence type="ECO:0000256" key="4">
    <source>
        <dbReference type="ARBA" id="ARBA00022692"/>
    </source>
</evidence>
<protein>
    <recommendedName>
        <fullName evidence="7">UPF0761 membrane protein BZL35_00182</fullName>
    </recommendedName>
</protein>
<dbReference type="NCBIfam" id="TIGR00765">
    <property type="entry name" value="yihY_not_rbn"/>
    <property type="match status" value="1"/>
</dbReference>
<dbReference type="PANTHER" id="PTHR30213">
    <property type="entry name" value="INNER MEMBRANE PROTEIN YHJD"/>
    <property type="match status" value="1"/>
</dbReference>
<feature type="transmembrane region" description="Helical" evidence="7">
    <location>
        <begin position="102"/>
        <end position="127"/>
    </location>
</feature>
<name>A0ABX5FE51_9BURK</name>
<organism evidence="8 9">
    <name type="scientific">Candidatus Pandoraea novymonadis</name>
    <dbReference type="NCBI Taxonomy" id="1808959"/>
    <lineage>
        <taxon>Bacteria</taxon>
        <taxon>Pseudomonadati</taxon>
        <taxon>Pseudomonadota</taxon>
        <taxon>Betaproteobacteria</taxon>
        <taxon>Burkholderiales</taxon>
        <taxon>Burkholderiaceae</taxon>
        <taxon>Pandoraea</taxon>
    </lineage>
</organism>
<sequence>MDSHFFHRIDFQAVAQVMHFAAKRAKEDRILQIAASLTFTSVLSMVPLFAVAFALFTAFPIFNTFRDALQEFLLQELMPVSVNDQIFFYLNQFASKAKGMTAWGLISLMLTSIITLITIESTFNLIWRVPCARPLLQRILVYWGLLTVGPLLFGASLSISSYIFSQTMSFVDRIPIGITWMLSFLPLAMTSIAFTLMYIHMPNCKVDWRDALAGGGTAAVAFEIAKYGFGCYVRKFPTYAAIYGAFAAFPIFLLWIYVSWLVTLLGAMVASILPSIRQGHFQYPRFPGRDLNDSLVLLHLLSYEREYGRSGKTRLALAQDLGISIEHVSELLIKLEHINWIGRLSIEGSDELWILLANPKNTSLGPLVTEFLLDVEELIRQLSRYEFDGKRVATKLRNGHWDVLLSDILPRIA</sequence>
<comment type="caution">
    <text evidence="7">Lacks conserved residue(s) required for the propagation of feature annotation.</text>
</comment>
<proteinExistence type="inferred from homology"/>